<dbReference type="SUPFAM" id="SSF47384">
    <property type="entry name" value="Homodimeric domain of signal transducing histidine kinase"/>
    <property type="match status" value="1"/>
</dbReference>
<keyword evidence="10" id="KW-1185">Reference proteome</keyword>
<dbReference type="InterPro" id="IPR003661">
    <property type="entry name" value="HisK_dim/P_dom"/>
</dbReference>
<evidence type="ECO:0000256" key="2">
    <source>
        <dbReference type="ARBA" id="ARBA00012438"/>
    </source>
</evidence>
<dbReference type="InterPro" id="IPR011990">
    <property type="entry name" value="TPR-like_helical_dom_sf"/>
</dbReference>
<dbReference type="RefSeq" id="WP_167966503.1">
    <property type="nucleotide sequence ID" value="NZ_CP050831.1"/>
</dbReference>
<comment type="catalytic activity">
    <reaction evidence="1">
        <text>ATP + protein L-histidine = ADP + protein N-phospho-L-histidine.</text>
        <dbReference type="EC" id="2.7.13.3"/>
    </reaction>
</comment>
<evidence type="ECO:0000256" key="7">
    <source>
        <dbReference type="SAM" id="SignalP"/>
    </source>
</evidence>
<dbReference type="InterPro" id="IPR005467">
    <property type="entry name" value="His_kinase_dom"/>
</dbReference>
<feature type="transmembrane region" description="Helical" evidence="6">
    <location>
        <begin position="396"/>
        <end position="418"/>
    </location>
</feature>
<dbReference type="EC" id="2.7.13.3" evidence="2"/>
<keyword evidence="5" id="KW-0902">Two-component regulatory system</keyword>
<dbReference type="CDD" id="cd00082">
    <property type="entry name" value="HisKA"/>
    <property type="match status" value="1"/>
</dbReference>
<dbReference type="Gene3D" id="1.10.287.130">
    <property type="match status" value="1"/>
</dbReference>
<dbReference type="InterPro" id="IPR036097">
    <property type="entry name" value="HisK_dim/P_sf"/>
</dbReference>
<evidence type="ECO:0000256" key="6">
    <source>
        <dbReference type="SAM" id="Phobius"/>
    </source>
</evidence>
<evidence type="ECO:0000313" key="10">
    <source>
        <dbReference type="Proteomes" id="UP000501780"/>
    </source>
</evidence>
<dbReference type="PANTHER" id="PTHR43711">
    <property type="entry name" value="TWO-COMPONENT HISTIDINE KINASE"/>
    <property type="match status" value="1"/>
</dbReference>
<dbReference type="Pfam" id="PF00512">
    <property type="entry name" value="HisKA"/>
    <property type="match status" value="1"/>
</dbReference>
<dbReference type="AlphaFoldDB" id="A0A6H0KU42"/>
<name>A0A6H0KU42_9BACE</name>
<dbReference type="PROSITE" id="PS50109">
    <property type="entry name" value="HIS_KIN"/>
    <property type="match status" value="1"/>
</dbReference>
<organism evidence="9 10">
    <name type="scientific">Bacteroides faecium</name>
    <dbReference type="NCBI Taxonomy" id="2715212"/>
    <lineage>
        <taxon>Bacteria</taxon>
        <taxon>Pseudomonadati</taxon>
        <taxon>Bacteroidota</taxon>
        <taxon>Bacteroidia</taxon>
        <taxon>Bacteroidales</taxon>
        <taxon>Bacteroidaceae</taxon>
        <taxon>Bacteroides</taxon>
    </lineage>
</organism>
<gene>
    <name evidence="9" type="ORF">BacF7301_23000</name>
</gene>
<feature type="domain" description="Histidine kinase" evidence="8">
    <location>
        <begin position="450"/>
        <end position="651"/>
    </location>
</feature>
<keyword evidence="6" id="KW-0812">Transmembrane</keyword>
<evidence type="ECO:0000313" key="9">
    <source>
        <dbReference type="EMBL" id="QIU96842.1"/>
    </source>
</evidence>
<dbReference type="GO" id="GO:0000155">
    <property type="term" value="F:phosphorelay sensor kinase activity"/>
    <property type="evidence" value="ECO:0007669"/>
    <property type="project" value="InterPro"/>
</dbReference>
<keyword evidence="3" id="KW-0808">Transferase</keyword>
<dbReference type="SMART" id="SM00388">
    <property type="entry name" value="HisKA"/>
    <property type="match status" value="1"/>
</dbReference>
<dbReference type="InterPro" id="IPR036890">
    <property type="entry name" value="HATPase_C_sf"/>
</dbReference>
<evidence type="ECO:0000256" key="5">
    <source>
        <dbReference type="ARBA" id="ARBA00023012"/>
    </source>
</evidence>
<keyword evidence="7" id="KW-0732">Signal</keyword>
<dbReference type="SUPFAM" id="SSF55874">
    <property type="entry name" value="ATPase domain of HSP90 chaperone/DNA topoisomerase II/histidine kinase"/>
    <property type="match status" value="1"/>
</dbReference>
<dbReference type="InterPro" id="IPR050736">
    <property type="entry name" value="Sensor_HK_Regulatory"/>
</dbReference>
<sequence length="654" mass="76290">MKQTILLIALLCCTLTGKAGTEAISESDSLLKVLQTLPRDTMRLNVLNRIIRIEQNNYQCIQYSDTLMKEALQLKNDKYAGMAAYYHVLYYYNHSNQDSVSKWLTIMEPHVRKSEIWDFFFDARRFQIDLYTYNEQYELAISEAKRMKLQADKQNCTRGVIAAYQCLSNAYIGSQRWDKGIESLEDAYQMLTAKENPVVRISVLSQLVSVTKEKKDNKKLLKYLQELESALNKHISRNPSLKEGFADVYLFNELFYGYYYLNIHQPQRAYLHLLKAEKYLNEDTYFMYKVLYFDTYAKYYQEIGEYTQASDYIDTTLTMLKADFPSDYAEQLLEKARIWKQAGQSEKAIPLYEQALTIKDSASTALSNTQMELIKSKYNIEKTALEQERQNNKTQLIYLTFIFIILILLFIFMSRLFMVRKALKHAENEIRKATETVRKTNEIKNRFLSNMSYNIRTPLNNVVGFSQLIACEPNIDKETRQEYSNIIHKSSEKLMRLVNDVLDLSRLEAQMMKFQIQDNDIIELCKEACYMADARNEKAGIKVLFTAETSSQIIRTDTARLIQALLSTLVYPDEQGSQQERTIRFIASRNGDMLRLRIINSPLAEHTFASQETIIRHDINRLLLKHFGGNYLINDKTPEGPEIVFIYPITPESK</sequence>
<keyword evidence="6" id="KW-1133">Transmembrane helix</keyword>
<proteinExistence type="predicted"/>
<dbReference type="Gene3D" id="1.25.40.10">
    <property type="entry name" value="Tetratricopeptide repeat domain"/>
    <property type="match status" value="1"/>
</dbReference>
<feature type="chain" id="PRO_5026128324" description="histidine kinase" evidence="7">
    <location>
        <begin position="20"/>
        <end position="654"/>
    </location>
</feature>
<accession>A0A6H0KU42</accession>
<evidence type="ECO:0000256" key="3">
    <source>
        <dbReference type="ARBA" id="ARBA00022679"/>
    </source>
</evidence>
<dbReference type="SUPFAM" id="SSF48452">
    <property type="entry name" value="TPR-like"/>
    <property type="match status" value="1"/>
</dbReference>
<reference evidence="9 10" key="1">
    <citation type="submission" date="2020-03" db="EMBL/GenBank/DDBJ databases">
        <title>Genomic analysis of Bacteroides faecium CBA7301.</title>
        <authorList>
            <person name="Kim J."/>
            <person name="Roh S.W."/>
        </authorList>
    </citation>
    <scope>NUCLEOTIDE SEQUENCE [LARGE SCALE GENOMIC DNA]</scope>
    <source>
        <strain evidence="9 10">CBA7301</strain>
    </source>
</reference>
<feature type="signal peptide" evidence="7">
    <location>
        <begin position="1"/>
        <end position="19"/>
    </location>
</feature>
<protein>
    <recommendedName>
        <fullName evidence="2">histidine kinase</fullName>
        <ecNumber evidence="2">2.7.13.3</ecNumber>
    </recommendedName>
</protein>
<evidence type="ECO:0000259" key="8">
    <source>
        <dbReference type="PROSITE" id="PS50109"/>
    </source>
</evidence>
<dbReference type="EMBL" id="CP050831">
    <property type="protein sequence ID" value="QIU96842.1"/>
    <property type="molecule type" value="Genomic_DNA"/>
</dbReference>
<dbReference type="KEGG" id="bfc:BacF7301_23000"/>
<dbReference type="Proteomes" id="UP000501780">
    <property type="component" value="Chromosome"/>
</dbReference>
<evidence type="ECO:0000256" key="1">
    <source>
        <dbReference type="ARBA" id="ARBA00000085"/>
    </source>
</evidence>
<keyword evidence="6" id="KW-0472">Membrane</keyword>
<keyword evidence="4 9" id="KW-0418">Kinase</keyword>
<evidence type="ECO:0000256" key="4">
    <source>
        <dbReference type="ARBA" id="ARBA00022777"/>
    </source>
</evidence>
<dbReference type="PANTHER" id="PTHR43711:SF26">
    <property type="entry name" value="SENSOR HISTIDINE KINASE RCSC"/>
    <property type="match status" value="1"/>
</dbReference>